<keyword evidence="3" id="KW-0812">Transmembrane</keyword>
<evidence type="ECO:0000256" key="1">
    <source>
        <dbReference type="SAM" id="Coils"/>
    </source>
</evidence>
<keyword evidence="3" id="KW-0472">Membrane</keyword>
<organism evidence="5 6">
    <name type="scientific">Falsiporphyromonas endometrii</name>
    <dbReference type="NCBI Taxonomy" id="1387297"/>
    <lineage>
        <taxon>Bacteria</taxon>
        <taxon>Pseudomonadati</taxon>
        <taxon>Bacteroidota</taxon>
        <taxon>Bacteroidia</taxon>
        <taxon>Bacteroidales</taxon>
        <taxon>Porphyromonadaceae</taxon>
        <taxon>Falsiporphyromonas</taxon>
    </lineage>
</organism>
<dbReference type="NCBIfam" id="TIGR03513">
    <property type="entry name" value="GldL_gliding"/>
    <property type="match status" value="1"/>
</dbReference>
<name>A0ABV9K849_9PORP</name>
<evidence type="ECO:0000256" key="3">
    <source>
        <dbReference type="SAM" id="Phobius"/>
    </source>
</evidence>
<keyword evidence="1" id="KW-0175">Coiled coil</keyword>
<evidence type="ECO:0000259" key="4">
    <source>
        <dbReference type="Pfam" id="PF22827"/>
    </source>
</evidence>
<dbReference type="Proteomes" id="UP001596020">
    <property type="component" value="Unassembled WGS sequence"/>
</dbReference>
<accession>A0ABV9K849</accession>
<comment type="caution">
    <text evidence="5">The sequence shown here is derived from an EMBL/GenBank/DDBJ whole genome shotgun (WGS) entry which is preliminary data.</text>
</comment>
<dbReference type="InterPro" id="IPR055087">
    <property type="entry name" value="GldL-like_N"/>
</dbReference>
<dbReference type="EMBL" id="JBHSGO010000142">
    <property type="protein sequence ID" value="MFC4665851.1"/>
    <property type="molecule type" value="Genomic_DNA"/>
</dbReference>
<feature type="coiled-coil region" evidence="1">
    <location>
        <begin position="226"/>
        <end position="253"/>
    </location>
</feature>
<keyword evidence="3" id="KW-1133">Transmembrane helix</keyword>
<proteinExistence type="predicted"/>
<evidence type="ECO:0000313" key="6">
    <source>
        <dbReference type="Proteomes" id="UP001596020"/>
    </source>
</evidence>
<feature type="domain" description="Gliding motility protein GldL-like N-terminal" evidence="4">
    <location>
        <begin position="30"/>
        <end position="90"/>
    </location>
</feature>
<protein>
    <submittedName>
        <fullName evidence="5">Gliding motility protein GldL</fullName>
    </submittedName>
</protein>
<dbReference type="RefSeq" id="WP_380078348.1">
    <property type="nucleotide sequence ID" value="NZ_JBHSGO010000142.1"/>
</dbReference>
<evidence type="ECO:0000256" key="2">
    <source>
        <dbReference type="SAM" id="MobiDB-lite"/>
    </source>
</evidence>
<gene>
    <name evidence="5" type="primary">gldL</name>
    <name evidence="5" type="ORF">ACFO3G_04415</name>
</gene>
<feature type="transmembrane region" description="Helical" evidence="3">
    <location>
        <begin position="26"/>
        <end position="48"/>
    </location>
</feature>
<feature type="region of interest" description="Disordered" evidence="2">
    <location>
        <begin position="332"/>
        <end position="369"/>
    </location>
</feature>
<evidence type="ECO:0000313" key="5">
    <source>
        <dbReference type="EMBL" id="MFC4665851.1"/>
    </source>
</evidence>
<dbReference type="Pfam" id="PF22827">
    <property type="entry name" value="GldL_N"/>
    <property type="match status" value="1"/>
</dbReference>
<sequence>MSEETKHRKYKNIVELFLASRKGKRVLNILYSWGAAVVILGALFKLLHLPYGNLMLFVGMMTEFLVFFVSGFEKPASEYHWENVFPQLDSDNPMDKEEIEARRKYLQEKAKEAAERVARGEDPFEDPSMAEVMPYAQPYLSKTPLTPQPVEVAGNEMEAAEEETMEYTASPQAQTTNINCENTNRQAHSIASLVGEEELQKLHDGIDKLTESIEQLARIGQMADRMAQTYEEMQNISDASQNYKEQIESLGKNIAGLNTIYEIQLKGISSQIDTIDHINNGLHHIKNMYDGTVLDSTAFNQQNALMASQLKQINEVYARLLKALTSNMGMPPMPNQWTAPNNEAPKPENAYDAAMNNPMAGKTNQPGNN</sequence>
<dbReference type="InterPro" id="IPR019852">
    <property type="entry name" value="Motility-assoc_prot_GldL"/>
</dbReference>
<keyword evidence="6" id="KW-1185">Reference proteome</keyword>
<reference evidence="6" key="1">
    <citation type="journal article" date="2019" name="Int. J. Syst. Evol. Microbiol.">
        <title>The Global Catalogue of Microorganisms (GCM) 10K type strain sequencing project: providing services to taxonomists for standard genome sequencing and annotation.</title>
        <authorList>
            <consortium name="The Broad Institute Genomics Platform"/>
            <consortium name="The Broad Institute Genome Sequencing Center for Infectious Disease"/>
            <person name="Wu L."/>
            <person name="Ma J."/>
        </authorList>
    </citation>
    <scope>NUCLEOTIDE SEQUENCE [LARGE SCALE GENOMIC DNA]</scope>
    <source>
        <strain evidence="6">CGMCC 4.7357</strain>
    </source>
</reference>